<proteinExistence type="predicted"/>
<reference evidence="3" key="1">
    <citation type="submission" date="2022-04" db="EMBL/GenBank/DDBJ databases">
        <title>A functionally conserved STORR gene fusion in Papaver species that diverged 16.8 million years ago.</title>
        <authorList>
            <person name="Catania T."/>
        </authorList>
    </citation>
    <scope>NUCLEOTIDE SEQUENCE</scope>
    <source>
        <strain evidence="3">S-188037</strain>
    </source>
</reference>
<evidence type="ECO:0000259" key="2">
    <source>
        <dbReference type="PROSITE" id="PS50846"/>
    </source>
</evidence>
<keyword evidence="1" id="KW-0479">Metal-binding</keyword>
<protein>
    <recommendedName>
        <fullName evidence="2">HMA domain-containing protein</fullName>
    </recommendedName>
</protein>
<gene>
    <name evidence="3" type="ORF">MKW98_014729</name>
</gene>
<dbReference type="CDD" id="cd00371">
    <property type="entry name" value="HMA"/>
    <property type="match status" value="1"/>
</dbReference>
<comment type="caution">
    <text evidence="3">The sequence shown here is derived from an EMBL/GenBank/DDBJ whole genome shotgun (WGS) entry which is preliminary data.</text>
</comment>
<dbReference type="Proteomes" id="UP001202328">
    <property type="component" value="Unassembled WGS sequence"/>
</dbReference>
<dbReference type="EMBL" id="JAJJMB010011095">
    <property type="protein sequence ID" value="KAI3904549.1"/>
    <property type="molecule type" value="Genomic_DNA"/>
</dbReference>
<dbReference type="InterPro" id="IPR036163">
    <property type="entry name" value="HMA_dom_sf"/>
</dbReference>
<evidence type="ECO:0000313" key="3">
    <source>
        <dbReference type="EMBL" id="KAI3904549.1"/>
    </source>
</evidence>
<dbReference type="AlphaFoldDB" id="A0AAD4XEZ6"/>
<dbReference type="Gene3D" id="3.30.70.100">
    <property type="match status" value="1"/>
</dbReference>
<keyword evidence="4" id="KW-1185">Reference proteome</keyword>
<dbReference type="SUPFAM" id="SSF55008">
    <property type="entry name" value="HMA, heavy metal-associated domain"/>
    <property type="match status" value="1"/>
</dbReference>
<sequence>MADLQIVPAAAYKDVEAQYVDMMVPLYSYGCEKKIKKAISHLRGIYSVNVDCKLQKVTVWGICNKHDILATIRSKRKDARFWDADDNGYHRYDESRSEKEQIIVNKPVVMSIKPLLMSKLGRSLSWKALKKVISIRSY</sequence>
<name>A0AAD4XEZ6_9MAGN</name>
<evidence type="ECO:0000256" key="1">
    <source>
        <dbReference type="ARBA" id="ARBA00022723"/>
    </source>
</evidence>
<dbReference type="GO" id="GO:0046872">
    <property type="term" value="F:metal ion binding"/>
    <property type="evidence" value="ECO:0007669"/>
    <property type="project" value="UniProtKB-KW"/>
</dbReference>
<dbReference type="InterPro" id="IPR006121">
    <property type="entry name" value="HMA_dom"/>
</dbReference>
<dbReference type="PANTHER" id="PTHR22814">
    <property type="entry name" value="COPPER TRANSPORT PROTEIN ATOX1-RELATED"/>
    <property type="match status" value="1"/>
</dbReference>
<evidence type="ECO:0000313" key="4">
    <source>
        <dbReference type="Proteomes" id="UP001202328"/>
    </source>
</evidence>
<accession>A0AAD4XEZ6</accession>
<feature type="domain" description="HMA" evidence="2">
    <location>
        <begin position="17"/>
        <end position="80"/>
    </location>
</feature>
<organism evidence="3 4">
    <name type="scientific">Papaver atlanticum</name>
    <dbReference type="NCBI Taxonomy" id="357466"/>
    <lineage>
        <taxon>Eukaryota</taxon>
        <taxon>Viridiplantae</taxon>
        <taxon>Streptophyta</taxon>
        <taxon>Embryophyta</taxon>
        <taxon>Tracheophyta</taxon>
        <taxon>Spermatophyta</taxon>
        <taxon>Magnoliopsida</taxon>
        <taxon>Ranunculales</taxon>
        <taxon>Papaveraceae</taxon>
        <taxon>Papaveroideae</taxon>
        <taxon>Papaver</taxon>
    </lineage>
</organism>
<dbReference type="PANTHER" id="PTHR22814:SF305">
    <property type="entry name" value="HEAVY METAL TRANSPORT_DETOXIFICATION SUPERFAMILY PROTEIN"/>
    <property type="match status" value="1"/>
</dbReference>
<dbReference type="Pfam" id="PF00403">
    <property type="entry name" value="HMA"/>
    <property type="match status" value="1"/>
</dbReference>
<dbReference type="PROSITE" id="PS50846">
    <property type="entry name" value="HMA_2"/>
    <property type="match status" value="1"/>
</dbReference>